<name>A0ABN6N3P2_9BACT</name>
<dbReference type="NCBIfam" id="TIGR00268">
    <property type="entry name" value="ATP-dependent sacrificial sulfur transferase LarE"/>
    <property type="match status" value="1"/>
</dbReference>
<protein>
    <submittedName>
        <fullName evidence="2">Adenine nucleotide alpha hydrolase</fullName>
    </submittedName>
</protein>
<dbReference type="InterPro" id="IPR005232">
    <property type="entry name" value="LarE"/>
</dbReference>
<dbReference type="GO" id="GO:0016787">
    <property type="term" value="F:hydrolase activity"/>
    <property type="evidence" value="ECO:0007669"/>
    <property type="project" value="UniProtKB-KW"/>
</dbReference>
<reference evidence="3" key="1">
    <citation type="journal article" date="2022" name="Int. J. Syst. Evol. Microbiol.">
        <title>Anaeromyxobacter oryzae sp. nov., Anaeromyxobacter diazotrophicus sp. nov. and Anaeromyxobacter paludicola sp. nov., isolated from paddy soils.</title>
        <authorList>
            <person name="Itoh H."/>
            <person name="Xu Z."/>
            <person name="Mise K."/>
            <person name="Masuda Y."/>
            <person name="Ushijima N."/>
            <person name="Hayakawa C."/>
            <person name="Shiratori Y."/>
            <person name="Senoo K."/>
        </authorList>
    </citation>
    <scope>NUCLEOTIDE SEQUENCE [LARGE SCALE GENOMIC DNA]</scope>
    <source>
        <strain evidence="3">Red630</strain>
    </source>
</reference>
<sequence>MERQQLMEGIRRGSAAKMAALEQSIRDCGSALVAFSAGVDSSFVLAVARRVLGERAVALTAHSPSVPQVEREEARALARTLGVRHLEVESHEAEDPRYAANPVDRCYYCKSELYRLCDAAAREHGLAAVLDGFNADDKRDHRPGHVAASEHRVRSPLAEAGFTKDEVRAWSEALGLPTWDKPQMACLASRLPYGLAVTPERLAQVERAEAGVRALGLKNFRVRYHEGIGRVEVAADELARAFELRAELAGAVKGAGFKRAVLDLEPFRSGSLNEFAGVSLPVVA</sequence>
<dbReference type="InterPro" id="IPR014729">
    <property type="entry name" value="Rossmann-like_a/b/a_fold"/>
</dbReference>
<gene>
    <name evidence="2" type="ORF">AMPC_09240</name>
</gene>
<dbReference type="Gene3D" id="3.40.50.620">
    <property type="entry name" value="HUPs"/>
    <property type="match status" value="1"/>
</dbReference>
<evidence type="ECO:0000313" key="3">
    <source>
        <dbReference type="Proteomes" id="UP001162734"/>
    </source>
</evidence>
<dbReference type="Pfam" id="PF00733">
    <property type="entry name" value="Asn_synthase"/>
    <property type="match status" value="1"/>
</dbReference>
<dbReference type="RefSeq" id="WP_248344743.1">
    <property type="nucleotide sequence ID" value="NZ_AP025592.1"/>
</dbReference>
<keyword evidence="3" id="KW-1185">Reference proteome</keyword>
<dbReference type="InterPro" id="IPR052188">
    <property type="entry name" value="Ni-pincer_cofactor_biosynth"/>
</dbReference>
<dbReference type="Proteomes" id="UP001162734">
    <property type="component" value="Chromosome"/>
</dbReference>
<organism evidence="2 3">
    <name type="scientific">Anaeromyxobacter paludicola</name>
    <dbReference type="NCBI Taxonomy" id="2918171"/>
    <lineage>
        <taxon>Bacteria</taxon>
        <taxon>Pseudomonadati</taxon>
        <taxon>Myxococcota</taxon>
        <taxon>Myxococcia</taxon>
        <taxon>Myxococcales</taxon>
        <taxon>Cystobacterineae</taxon>
        <taxon>Anaeromyxobacteraceae</taxon>
        <taxon>Anaeromyxobacter</taxon>
    </lineage>
</organism>
<dbReference type="PIRSF" id="PIRSF006661">
    <property type="entry name" value="PP-lp_UCP006661"/>
    <property type="match status" value="1"/>
</dbReference>
<keyword evidence="2" id="KW-0378">Hydrolase</keyword>
<dbReference type="PANTHER" id="PTHR43169">
    <property type="entry name" value="EXSB FAMILY PROTEIN"/>
    <property type="match status" value="1"/>
</dbReference>
<dbReference type="EMBL" id="AP025592">
    <property type="protein sequence ID" value="BDG07811.1"/>
    <property type="molecule type" value="Genomic_DNA"/>
</dbReference>
<proteinExistence type="predicted"/>
<accession>A0ABN6N3P2</accession>
<evidence type="ECO:0000259" key="1">
    <source>
        <dbReference type="Pfam" id="PF00733"/>
    </source>
</evidence>
<dbReference type="CDD" id="cd01990">
    <property type="entry name" value="LarE-like"/>
    <property type="match status" value="1"/>
</dbReference>
<evidence type="ECO:0000313" key="2">
    <source>
        <dbReference type="EMBL" id="BDG07811.1"/>
    </source>
</evidence>
<dbReference type="InterPro" id="IPR001962">
    <property type="entry name" value="Asn_synthase"/>
</dbReference>
<feature type="domain" description="Asparagine synthetase" evidence="1">
    <location>
        <begin position="33"/>
        <end position="136"/>
    </location>
</feature>
<dbReference type="PANTHER" id="PTHR43169:SF2">
    <property type="entry name" value="NAD_GMP SYNTHASE DOMAIN-CONTAINING PROTEIN"/>
    <property type="match status" value="1"/>
</dbReference>
<dbReference type="SUPFAM" id="SSF52402">
    <property type="entry name" value="Adenine nucleotide alpha hydrolases-like"/>
    <property type="match status" value="1"/>
</dbReference>